<dbReference type="GO" id="GO:0006508">
    <property type="term" value="P:proteolysis"/>
    <property type="evidence" value="ECO:0007669"/>
    <property type="project" value="UniProtKB-KW"/>
</dbReference>
<dbReference type="RefSeq" id="WP_079731523.1">
    <property type="nucleotide sequence ID" value="NZ_FVZE01000008.1"/>
</dbReference>
<dbReference type="InterPro" id="IPR008915">
    <property type="entry name" value="Peptidase_M50"/>
</dbReference>
<evidence type="ECO:0000256" key="7">
    <source>
        <dbReference type="ARBA" id="ARBA00022833"/>
    </source>
</evidence>
<keyword evidence="14" id="KW-1185">Reference proteome</keyword>
<accession>A0A1U6IKK0</accession>
<comment type="subcellular location">
    <subcellularLocation>
        <location evidence="2">Membrane</location>
        <topology evidence="2">Multi-pass membrane protein</topology>
    </subcellularLocation>
</comment>
<evidence type="ECO:0000256" key="3">
    <source>
        <dbReference type="ARBA" id="ARBA00007931"/>
    </source>
</evidence>
<dbReference type="EMBL" id="FVZE01000008">
    <property type="protein sequence ID" value="SLK08565.1"/>
    <property type="molecule type" value="Genomic_DNA"/>
</dbReference>
<protein>
    <recommendedName>
        <fullName evidence="11">Zinc metalloprotease</fullName>
        <ecNumber evidence="11">3.4.24.-</ecNumber>
    </recommendedName>
</protein>
<evidence type="ECO:0000256" key="6">
    <source>
        <dbReference type="ARBA" id="ARBA00022801"/>
    </source>
</evidence>
<feature type="domain" description="PDZ" evidence="12">
    <location>
        <begin position="214"/>
        <end position="288"/>
    </location>
</feature>
<evidence type="ECO:0000313" key="13">
    <source>
        <dbReference type="EMBL" id="SLK08565.1"/>
    </source>
</evidence>
<evidence type="ECO:0000256" key="10">
    <source>
        <dbReference type="ARBA" id="ARBA00023136"/>
    </source>
</evidence>
<dbReference type="InterPro" id="IPR004387">
    <property type="entry name" value="Pept_M50_Zn"/>
</dbReference>
<feature type="transmembrane region" description="Helical" evidence="11">
    <location>
        <begin position="110"/>
        <end position="131"/>
    </location>
</feature>
<dbReference type="Gene3D" id="2.30.42.10">
    <property type="match status" value="2"/>
</dbReference>
<keyword evidence="8 11" id="KW-1133">Transmembrane helix</keyword>
<dbReference type="SMART" id="SM00228">
    <property type="entry name" value="PDZ"/>
    <property type="match status" value="2"/>
</dbReference>
<dbReference type="Pfam" id="PF02163">
    <property type="entry name" value="Peptidase_M50"/>
    <property type="match status" value="1"/>
</dbReference>
<evidence type="ECO:0000256" key="9">
    <source>
        <dbReference type="ARBA" id="ARBA00023049"/>
    </source>
</evidence>
<dbReference type="STRING" id="428990.SAMN06295987_10863"/>
<dbReference type="InterPro" id="IPR036034">
    <property type="entry name" value="PDZ_sf"/>
</dbReference>
<evidence type="ECO:0000256" key="2">
    <source>
        <dbReference type="ARBA" id="ARBA00004141"/>
    </source>
</evidence>
<name>A0A1U6IKK0_9SPHN</name>
<keyword evidence="9 11" id="KW-0482">Metalloprotease</keyword>
<dbReference type="CDD" id="cd23081">
    <property type="entry name" value="cpPDZ_EcRseP-like"/>
    <property type="match status" value="1"/>
</dbReference>
<organism evidence="13 14">
    <name type="scientific">Novosphingobium mathurense</name>
    <dbReference type="NCBI Taxonomy" id="428990"/>
    <lineage>
        <taxon>Bacteria</taxon>
        <taxon>Pseudomonadati</taxon>
        <taxon>Pseudomonadota</taxon>
        <taxon>Alphaproteobacteria</taxon>
        <taxon>Sphingomonadales</taxon>
        <taxon>Sphingomonadaceae</taxon>
        <taxon>Novosphingobium</taxon>
    </lineage>
</organism>
<keyword evidence="5 11" id="KW-0812">Transmembrane</keyword>
<evidence type="ECO:0000256" key="5">
    <source>
        <dbReference type="ARBA" id="ARBA00022692"/>
    </source>
</evidence>
<keyword evidence="7 11" id="KW-0862">Zinc</keyword>
<evidence type="ECO:0000256" key="8">
    <source>
        <dbReference type="ARBA" id="ARBA00022989"/>
    </source>
</evidence>
<dbReference type="NCBIfam" id="TIGR00054">
    <property type="entry name" value="RIP metalloprotease RseP"/>
    <property type="match status" value="1"/>
</dbReference>
<evidence type="ECO:0000256" key="11">
    <source>
        <dbReference type="RuleBase" id="RU362031"/>
    </source>
</evidence>
<dbReference type="CDD" id="cd06163">
    <property type="entry name" value="S2P-M50_PDZ_RseP-like"/>
    <property type="match status" value="1"/>
</dbReference>
<gene>
    <name evidence="13" type="ORF">SAMN06295987_10863</name>
</gene>
<evidence type="ECO:0000256" key="4">
    <source>
        <dbReference type="ARBA" id="ARBA00022670"/>
    </source>
</evidence>
<keyword evidence="10 11" id="KW-0472">Membrane</keyword>
<dbReference type="AlphaFoldDB" id="A0A1U6IKK0"/>
<dbReference type="GO" id="GO:0046872">
    <property type="term" value="F:metal ion binding"/>
    <property type="evidence" value="ECO:0007669"/>
    <property type="project" value="UniProtKB-KW"/>
</dbReference>
<dbReference type="EC" id="3.4.24.-" evidence="11"/>
<reference evidence="14" key="1">
    <citation type="submission" date="2017-02" db="EMBL/GenBank/DDBJ databases">
        <authorList>
            <person name="Varghese N."/>
            <person name="Submissions S."/>
        </authorList>
    </citation>
    <scope>NUCLEOTIDE SEQUENCE [LARGE SCALE GENOMIC DNA]</scope>
    <source>
        <strain evidence="14">SM117</strain>
    </source>
</reference>
<evidence type="ECO:0000259" key="12">
    <source>
        <dbReference type="SMART" id="SM00228"/>
    </source>
</evidence>
<comment type="similarity">
    <text evidence="3 11">Belongs to the peptidase M50B family.</text>
</comment>
<sequence length="461" mass="48875">MTGSPNLLTTIFAFLLVLGPLVLIHELGHYLVGRLFGVKADAFSIGFGKEIAGWTDKRGTRWKVSALPLGGYVQFAGDMNAASAPSAAEDGLTPQERAQTFHVKPLWQRALIVLAGPLTNLLFAVAIIAAFNFAHGKIVSPAEVAMFTQDSQAEAAGVEVGDKIVAVDGEKVATISDLPEHIVPFPGRTVTLGIRRDGRDIALPVKLADRTVSDSFGNQSRIGDLGIDFAVPTVGGFFGDSAAEAGGLKIGDRITAIDDHEIRSFTQIPELVQPRAGETISVVVDRDGQTRVFPVTLGKGEAVDEKGNKVSVGQLGIKAGFGEIEPVGALEAVQLGFENSLGIMKMMVTGIGQIFTGERSVKELGGPIKIAKYSGEQFSLGWEDFISFAALISINLTFINLLPIPGLDGGHLAFYAAETVRRKPLSVRSQEWAIRTGVALVLALMVFVTVNDVASLPIFGG</sequence>
<dbReference type="PANTHER" id="PTHR42837">
    <property type="entry name" value="REGULATOR OF SIGMA-E PROTEASE RSEP"/>
    <property type="match status" value="1"/>
</dbReference>
<evidence type="ECO:0000313" key="14">
    <source>
        <dbReference type="Proteomes" id="UP000190989"/>
    </source>
</evidence>
<proteinExistence type="inferred from homology"/>
<dbReference type="InterPro" id="IPR041489">
    <property type="entry name" value="PDZ_6"/>
</dbReference>
<dbReference type="Proteomes" id="UP000190989">
    <property type="component" value="Unassembled WGS sequence"/>
</dbReference>
<evidence type="ECO:0000256" key="1">
    <source>
        <dbReference type="ARBA" id="ARBA00001947"/>
    </source>
</evidence>
<feature type="domain" description="PDZ" evidence="12">
    <location>
        <begin position="119"/>
        <end position="198"/>
    </location>
</feature>
<keyword evidence="4 13" id="KW-0645">Protease</keyword>
<feature type="transmembrane region" description="Helical" evidence="11">
    <location>
        <begin position="432"/>
        <end position="450"/>
    </location>
</feature>
<dbReference type="SUPFAM" id="SSF50156">
    <property type="entry name" value="PDZ domain-like"/>
    <property type="match status" value="2"/>
</dbReference>
<dbReference type="Pfam" id="PF17820">
    <property type="entry name" value="PDZ_6"/>
    <property type="match status" value="1"/>
</dbReference>
<comment type="cofactor">
    <cofactor evidence="1 11">
        <name>Zn(2+)</name>
        <dbReference type="ChEBI" id="CHEBI:29105"/>
    </cofactor>
</comment>
<dbReference type="GO" id="GO:0016020">
    <property type="term" value="C:membrane"/>
    <property type="evidence" value="ECO:0007669"/>
    <property type="project" value="UniProtKB-SubCell"/>
</dbReference>
<dbReference type="GO" id="GO:0004222">
    <property type="term" value="F:metalloendopeptidase activity"/>
    <property type="evidence" value="ECO:0007669"/>
    <property type="project" value="InterPro"/>
</dbReference>
<keyword evidence="6 11" id="KW-0378">Hydrolase</keyword>
<dbReference type="PANTHER" id="PTHR42837:SF2">
    <property type="entry name" value="MEMBRANE METALLOPROTEASE ARASP2, CHLOROPLASTIC-RELATED"/>
    <property type="match status" value="1"/>
</dbReference>
<keyword evidence="11" id="KW-0479">Metal-binding</keyword>
<dbReference type="InterPro" id="IPR001478">
    <property type="entry name" value="PDZ"/>
</dbReference>